<evidence type="ECO:0000256" key="2">
    <source>
        <dbReference type="ARBA" id="ARBA00022692"/>
    </source>
</evidence>
<dbReference type="eggNOG" id="ENOG502TH71">
    <property type="taxonomic scope" value="Eukaryota"/>
</dbReference>
<feature type="domain" description="G-protein coupled receptors family 1 profile" evidence="6">
    <location>
        <begin position="18"/>
        <end position="230"/>
    </location>
</feature>
<evidence type="ECO:0000256" key="4">
    <source>
        <dbReference type="ARBA" id="ARBA00023136"/>
    </source>
</evidence>
<feature type="transmembrane region" description="Helical" evidence="5">
    <location>
        <begin position="222"/>
        <end position="242"/>
    </location>
</feature>
<dbReference type="PANTHER" id="PTHR23017">
    <property type="entry name" value="SERPENTINE RECEPTOR, CLASS X"/>
    <property type="match status" value="1"/>
</dbReference>
<dbReference type="OMA" id="CTITWIM"/>
<keyword evidence="7" id="KW-0675">Receptor</keyword>
<dbReference type="Bgee" id="WBGene00005947">
    <property type="expression patterns" value="Expressed in larva"/>
</dbReference>
<dbReference type="Gene3D" id="1.20.1070.10">
    <property type="entry name" value="Rhodopsin 7-helix transmembrane proteins"/>
    <property type="match status" value="1"/>
</dbReference>
<dbReference type="PIR" id="T25499">
    <property type="entry name" value="T25499"/>
</dbReference>
<sequence>MDPAKEVALVLLPVTIFGSILNWSVFYSFCKLPVFKNAFGILSANQAFADALHSTTFLLYFCPMVLFDQSTMKQYSHHCGFFILFLSEFSILTHFIISINRAFAVWAPYRYETLFSVRNTKILKFIVWIFISFVAILFYEKFCYIYYDSASRFFVFTATEFCGVIAWYGDFLKNAAIVIATVSLDIITVLRVRHITKKISGAMSEEAQNNISARDIRFLKQAVAQATVFLCELTTYFFFPLYFENYWILFFGTSFAWVGIHAADGIIVVVCHPEVRSFLLGKKVSQVHSVSIRTTTAK</sequence>
<dbReference type="GO" id="GO:0016020">
    <property type="term" value="C:membrane"/>
    <property type="evidence" value="ECO:0007669"/>
    <property type="project" value="UniProtKB-SubCell"/>
</dbReference>
<dbReference type="SUPFAM" id="SSF81321">
    <property type="entry name" value="Family A G protein-coupled receptor-like"/>
    <property type="match status" value="1"/>
</dbReference>
<protein>
    <submittedName>
        <fullName evidence="7">G-protein coupled receptors family 1 profile domain-containing protein</fullName>
    </submittedName>
</protein>
<dbReference type="AGR" id="WB:WBGene00005947"/>
<feature type="transmembrane region" description="Helical" evidence="5">
    <location>
        <begin position="175"/>
        <end position="192"/>
    </location>
</feature>
<dbReference type="PROSITE" id="PS50262">
    <property type="entry name" value="G_PROTEIN_RECEP_F1_2"/>
    <property type="match status" value="1"/>
</dbReference>
<dbReference type="PaxDb" id="6239-C03G6.2"/>
<keyword evidence="8" id="KW-1185">Reference proteome</keyword>
<dbReference type="EMBL" id="BX284605">
    <property type="protein sequence ID" value="CCD62690.1"/>
    <property type="molecule type" value="Genomic_DNA"/>
</dbReference>
<dbReference type="GeneID" id="182168"/>
<name>O01457_CAEEL</name>
<dbReference type="KEGG" id="cel:CELE_C03G6.2"/>
<dbReference type="FunCoup" id="O01457">
    <property type="interactions" value="5"/>
</dbReference>
<evidence type="ECO:0000259" key="6">
    <source>
        <dbReference type="PROSITE" id="PS50262"/>
    </source>
</evidence>
<feature type="transmembrane region" description="Helical" evidence="5">
    <location>
        <begin position="79"/>
        <end position="102"/>
    </location>
</feature>
<evidence type="ECO:0000313" key="8">
    <source>
        <dbReference type="Proteomes" id="UP000001940"/>
    </source>
</evidence>
<dbReference type="RefSeq" id="NP_504885.2">
    <property type="nucleotide sequence ID" value="NM_072484.5"/>
</dbReference>
<dbReference type="Proteomes" id="UP000001940">
    <property type="component" value="Chromosome V"/>
</dbReference>
<organism evidence="7 8">
    <name type="scientific">Caenorhabditis elegans</name>
    <dbReference type="NCBI Taxonomy" id="6239"/>
    <lineage>
        <taxon>Eukaryota</taxon>
        <taxon>Metazoa</taxon>
        <taxon>Ecdysozoa</taxon>
        <taxon>Nematoda</taxon>
        <taxon>Chromadorea</taxon>
        <taxon>Rhabditida</taxon>
        <taxon>Rhabditina</taxon>
        <taxon>Rhabditomorpha</taxon>
        <taxon>Rhabditoidea</taxon>
        <taxon>Rhabditidae</taxon>
        <taxon>Peloderinae</taxon>
        <taxon>Caenorhabditis</taxon>
    </lineage>
</organism>
<dbReference type="AlphaFoldDB" id="O01457"/>
<gene>
    <name evidence="7 9" type="primary">srx-56</name>
    <name evidence="9" type="ORF">C03G6.2</name>
    <name evidence="7" type="ORF">CELE_C03G6.2</name>
</gene>
<evidence type="ECO:0000256" key="1">
    <source>
        <dbReference type="ARBA" id="ARBA00004370"/>
    </source>
</evidence>
<dbReference type="OrthoDB" id="5861546at2759"/>
<dbReference type="InterPro" id="IPR017452">
    <property type="entry name" value="GPCR_Rhodpsn_7TM"/>
</dbReference>
<feature type="transmembrane region" description="Helical" evidence="5">
    <location>
        <begin position="122"/>
        <end position="139"/>
    </location>
</feature>
<feature type="transmembrane region" description="Helical" evidence="5">
    <location>
        <begin position="7"/>
        <end position="27"/>
    </location>
</feature>
<dbReference type="CTD" id="182168"/>
<evidence type="ECO:0000313" key="9">
    <source>
        <dbReference type="WormBase" id="C03G6.2"/>
    </source>
</evidence>
<evidence type="ECO:0000256" key="5">
    <source>
        <dbReference type="SAM" id="Phobius"/>
    </source>
</evidence>
<dbReference type="SMR" id="O01457"/>
<dbReference type="InterPro" id="IPR019430">
    <property type="entry name" value="7TM_GPCR_serpentine_rcpt_Srx"/>
</dbReference>
<reference evidence="7 8" key="1">
    <citation type="journal article" date="1998" name="Science">
        <title>Genome sequence of the nematode C. elegans: a platform for investigating biology.</title>
        <authorList>
            <consortium name="The C. elegans sequencing consortium"/>
            <person name="Sulson J.E."/>
            <person name="Waterston R."/>
        </authorList>
    </citation>
    <scope>NUCLEOTIDE SEQUENCE [LARGE SCALE GENOMIC DNA]</scope>
    <source>
        <strain evidence="7 8">Bristol N2</strain>
    </source>
</reference>
<dbReference type="InParanoid" id="O01457"/>
<keyword evidence="4 5" id="KW-0472">Membrane</keyword>
<dbReference type="PhylomeDB" id="O01457"/>
<dbReference type="CDD" id="cd00637">
    <property type="entry name" value="7tm_classA_rhodopsin-like"/>
    <property type="match status" value="1"/>
</dbReference>
<evidence type="ECO:0000256" key="3">
    <source>
        <dbReference type="ARBA" id="ARBA00022989"/>
    </source>
</evidence>
<feature type="transmembrane region" description="Helical" evidence="5">
    <location>
        <begin position="248"/>
        <end position="271"/>
    </location>
</feature>
<proteinExistence type="predicted"/>
<evidence type="ECO:0000313" key="7">
    <source>
        <dbReference type="EMBL" id="CCD62690.1"/>
    </source>
</evidence>
<dbReference type="Pfam" id="PF10328">
    <property type="entry name" value="7TM_GPCR_Srx"/>
    <property type="match status" value="1"/>
</dbReference>
<comment type="subcellular location">
    <subcellularLocation>
        <location evidence="1">Membrane</location>
    </subcellularLocation>
</comment>
<dbReference type="WormBase" id="C03G6.2">
    <property type="protein sequence ID" value="CE38030"/>
    <property type="gene ID" value="WBGene00005947"/>
    <property type="gene designation" value="srx-56"/>
</dbReference>
<keyword evidence="2 5" id="KW-0812">Transmembrane</keyword>
<dbReference type="UCSC" id="C03G6.2">
    <property type="organism name" value="c. elegans"/>
</dbReference>
<dbReference type="HOGENOM" id="CLU_059630_1_0_1"/>
<accession>O01457</accession>
<keyword evidence="3 5" id="KW-1133">Transmembrane helix</keyword>
<dbReference type="PANTHER" id="PTHR23017:SF18">
    <property type="entry name" value="G-PROTEIN COUPLED RECEPTORS FAMILY 1 PROFILE DOMAIN-CONTAINING PROTEIN"/>
    <property type="match status" value="1"/>
</dbReference>